<evidence type="ECO:0000256" key="1">
    <source>
        <dbReference type="SAM" id="SignalP"/>
    </source>
</evidence>
<dbReference type="RefSeq" id="WP_077279281.1">
    <property type="nucleotide sequence ID" value="NZ_MVBK01000065.1"/>
</dbReference>
<dbReference type="OrthoDB" id="1150802at2"/>
<dbReference type="GO" id="GO:0020037">
    <property type="term" value="F:heme binding"/>
    <property type="evidence" value="ECO:0007669"/>
    <property type="project" value="InterPro"/>
</dbReference>
<evidence type="ECO:0000313" key="2">
    <source>
        <dbReference type="EMBL" id="OOG23417.1"/>
    </source>
</evidence>
<evidence type="ECO:0000313" key="3">
    <source>
        <dbReference type="Proteomes" id="UP000189462"/>
    </source>
</evidence>
<feature type="chain" id="PRO_5012618175" description="Cytochrome C" evidence="1">
    <location>
        <begin position="33"/>
        <end position="165"/>
    </location>
</feature>
<dbReference type="GO" id="GO:0009055">
    <property type="term" value="F:electron transfer activity"/>
    <property type="evidence" value="ECO:0007669"/>
    <property type="project" value="InterPro"/>
</dbReference>
<gene>
    <name evidence="2" type="ORF">B1C78_11385</name>
</gene>
<reference evidence="2 3" key="1">
    <citation type="submission" date="2017-02" db="EMBL/GenBank/DDBJ databases">
        <title>Genomic diversity within the haloalkaliphilic genus Thioalkalivibrio.</title>
        <authorList>
            <person name="Ahn A.-C."/>
            <person name="Meier-Kolthoff J."/>
            <person name="Overmars L."/>
            <person name="Richter M."/>
            <person name="Woyke T."/>
            <person name="Sorokin D.Y."/>
            <person name="Muyzer G."/>
        </authorList>
    </citation>
    <scope>NUCLEOTIDE SEQUENCE [LARGE SCALE GENOMIC DNA]</scope>
    <source>
        <strain evidence="2 3">ALJD</strain>
    </source>
</reference>
<dbReference type="InterPro" id="IPR010980">
    <property type="entry name" value="Cyt_c/b562"/>
</dbReference>
<dbReference type="SUPFAM" id="SSF47175">
    <property type="entry name" value="Cytochromes"/>
    <property type="match status" value="1"/>
</dbReference>
<sequence>MMSLLRLRGRGRPFGPMVAGLALAAGMGVASAQEGTPAITMDMFETDSRAPLVLNETEKNYVLWEMREMLIAVQGILEGLSNEDMERVSSAATVMGTHAADQVPAVTVAKLPLQFRVWATETHEDFDAISIAARSGESPDMLMFRASSMLNTCIACHATYRIKVE</sequence>
<comment type="caution">
    <text evidence="2">The sequence shown here is derived from an EMBL/GenBank/DDBJ whole genome shotgun (WGS) entry which is preliminary data.</text>
</comment>
<name>A0A1V3NEA3_9GAMM</name>
<protein>
    <recommendedName>
        <fullName evidence="4">Cytochrome C</fullName>
    </recommendedName>
</protein>
<keyword evidence="3" id="KW-1185">Reference proteome</keyword>
<dbReference type="EMBL" id="MVBK01000065">
    <property type="protein sequence ID" value="OOG23417.1"/>
    <property type="molecule type" value="Genomic_DNA"/>
</dbReference>
<feature type="signal peptide" evidence="1">
    <location>
        <begin position="1"/>
        <end position="32"/>
    </location>
</feature>
<dbReference type="GO" id="GO:0022900">
    <property type="term" value="P:electron transport chain"/>
    <property type="evidence" value="ECO:0007669"/>
    <property type="project" value="InterPro"/>
</dbReference>
<dbReference type="STRING" id="108003.B1C78_11385"/>
<organism evidence="2 3">
    <name type="scientific">Thioalkalivibrio denitrificans</name>
    <dbReference type="NCBI Taxonomy" id="108003"/>
    <lineage>
        <taxon>Bacteria</taxon>
        <taxon>Pseudomonadati</taxon>
        <taxon>Pseudomonadota</taxon>
        <taxon>Gammaproteobacteria</taxon>
        <taxon>Chromatiales</taxon>
        <taxon>Ectothiorhodospiraceae</taxon>
        <taxon>Thioalkalivibrio</taxon>
    </lineage>
</organism>
<dbReference type="Proteomes" id="UP000189462">
    <property type="component" value="Unassembled WGS sequence"/>
</dbReference>
<keyword evidence="1" id="KW-0732">Signal</keyword>
<evidence type="ECO:0008006" key="4">
    <source>
        <dbReference type="Google" id="ProtNLM"/>
    </source>
</evidence>
<dbReference type="GO" id="GO:0005506">
    <property type="term" value="F:iron ion binding"/>
    <property type="evidence" value="ECO:0007669"/>
    <property type="project" value="InterPro"/>
</dbReference>
<dbReference type="AlphaFoldDB" id="A0A1V3NEA3"/>
<proteinExistence type="predicted"/>
<accession>A0A1V3NEA3</accession>